<dbReference type="EMBL" id="LAZR01021385">
    <property type="protein sequence ID" value="KKL85509.1"/>
    <property type="molecule type" value="Genomic_DNA"/>
</dbReference>
<keyword evidence="2" id="KW-0472">Membrane</keyword>
<keyword evidence="2" id="KW-1133">Transmembrane helix</keyword>
<evidence type="ECO:0000313" key="3">
    <source>
        <dbReference type="EMBL" id="KKL85509.1"/>
    </source>
</evidence>
<keyword evidence="2" id="KW-0812">Transmembrane</keyword>
<evidence type="ECO:0000256" key="2">
    <source>
        <dbReference type="SAM" id="Phobius"/>
    </source>
</evidence>
<accession>A0A0F9FGI8</accession>
<reference evidence="3" key="1">
    <citation type="journal article" date="2015" name="Nature">
        <title>Complex archaea that bridge the gap between prokaryotes and eukaryotes.</title>
        <authorList>
            <person name="Spang A."/>
            <person name="Saw J.H."/>
            <person name="Jorgensen S.L."/>
            <person name="Zaremba-Niedzwiedzka K."/>
            <person name="Martijn J."/>
            <person name="Lind A.E."/>
            <person name="van Eijk R."/>
            <person name="Schleper C."/>
            <person name="Guy L."/>
            <person name="Ettema T.J."/>
        </authorList>
    </citation>
    <scope>NUCLEOTIDE SEQUENCE</scope>
</reference>
<evidence type="ECO:0000256" key="1">
    <source>
        <dbReference type="SAM" id="MobiDB-lite"/>
    </source>
</evidence>
<dbReference type="Gene3D" id="2.160.20.10">
    <property type="entry name" value="Single-stranded right-handed beta-helix, Pectin lyase-like"/>
    <property type="match status" value="1"/>
</dbReference>
<protein>
    <recommendedName>
        <fullName evidence="4">Right handed beta helix domain-containing protein</fullName>
    </recommendedName>
</protein>
<sequence>MKNKKIIISLVGFMFVLLFLGGITSPNALIQDNTPKVSQIVITPDELIDVNFSIYIDGNWSAYVTQYSWASGKGIDKDPYIIEGIHVTNKEQTAHISIMNTEYFIIRNVMVSNYAKPYGHHVFAGIYVGNGQFGLIDNVTIVNASNGISLSNGLNVEDITDNIKIINSNFIGSHNDSDTGLGCAILIHGTNFGYQFGDNFEFKTNVTNVNISNNNILNYYSGVVVYDAEKISVDNNEIGASFDNITDTDVYPIVSDAGVYFVSVKDSEIINNDFFGCKPTLQDSEGVSMSSPEGVSMSSPEEDLVNAFELIDSYNIDIYGNRFFDLEGNLIIPEDLIDPEDPIDPDDTPDDIPDEPNEPDIPDDNPTTISSYQGIFILVSIITIAVIIVKNIKKKK</sequence>
<dbReference type="AlphaFoldDB" id="A0A0F9FGI8"/>
<gene>
    <name evidence="3" type="ORF">LCGC14_1954020</name>
</gene>
<proteinExistence type="predicted"/>
<feature type="transmembrane region" description="Helical" evidence="2">
    <location>
        <begin position="371"/>
        <end position="389"/>
    </location>
</feature>
<comment type="caution">
    <text evidence="3">The sequence shown here is derived from an EMBL/GenBank/DDBJ whole genome shotgun (WGS) entry which is preliminary data.</text>
</comment>
<feature type="compositionally biased region" description="Acidic residues" evidence="1">
    <location>
        <begin position="335"/>
        <end position="363"/>
    </location>
</feature>
<feature type="region of interest" description="Disordered" evidence="1">
    <location>
        <begin position="335"/>
        <end position="366"/>
    </location>
</feature>
<name>A0A0F9FGI8_9ZZZZ</name>
<dbReference type="SUPFAM" id="SSF51126">
    <property type="entry name" value="Pectin lyase-like"/>
    <property type="match status" value="1"/>
</dbReference>
<dbReference type="SMART" id="SM00710">
    <property type="entry name" value="PbH1"/>
    <property type="match status" value="6"/>
</dbReference>
<dbReference type="InterPro" id="IPR006626">
    <property type="entry name" value="PbH1"/>
</dbReference>
<evidence type="ECO:0008006" key="4">
    <source>
        <dbReference type="Google" id="ProtNLM"/>
    </source>
</evidence>
<organism evidence="3">
    <name type="scientific">marine sediment metagenome</name>
    <dbReference type="NCBI Taxonomy" id="412755"/>
    <lineage>
        <taxon>unclassified sequences</taxon>
        <taxon>metagenomes</taxon>
        <taxon>ecological metagenomes</taxon>
    </lineage>
</organism>
<dbReference type="InterPro" id="IPR012334">
    <property type="entry name" value="Pectin_lyas_fold"/>
</dbReference>
<dbReference type="InterPro" id="IPR011050">
    <property type="entry name" value="Pectin_lyase_fold/virulence"/>
</dbReference>